<protein>
    <submittedName>
        <fullName evidence="2">Uncharacterized protein</fullName>
    </submittedName>
</protein>
<evidence type="ECO:0000313" key="3">
    <source>
        <dbReference type="Proteomes" id="UP000722750"/>
    </source>
</evidence>
<sequence length="64" mass="7502">MNMILTNCLMETFVSKSETRSSKSEKTKNSKKLFRISTTWYSNLFRISIFGFILIYTRPIVVSI</sequence>
<organism evidence="2 3">
    <name type="scientific">Candidatus Scalindua arabica</name>
    <dbReference type="NCBI Taxonomy" id="1127984"/>
    <lineage>
        <taxon>Bacteria</taxon>
        <taxon>Pseudomonadati</taxon>
        <taxon>Planctomycetota</taxon>
        <taxon>Candidatus Brocadiia</taxon>
        <taxon>Candidatus Brocadiales</taxon>
        <taxon>Candidatus Scalinduaceae</taxon>
        <taxon>Candidatus Scalindua</taxon>
    </lineage>
</organism>
<keyword evidence="1" id="KW-0812">Transmembrane</keyword>
<name>A0A941W087_9BACT</name>
<reference evidence="2" key="1">
    <citation type="journal article" date="2021" name="ISME J.">
        <title>Fine-scale metabolic discontinuity in a stratified prokaryote microbiome of a Red Sea deep halocline.</title>
        <authorList>
            <person name="Michoud G."/>
            <person name="Ngugi D.K."/>
            <person name="Barozzi A."/>
            <person name="Merlino G."/>
            <person name="Calleja M.L."/>
            <person name="Delgado-Huertas A."/>
            <person name="Moran X.A.G."/>
            <person name="Daffonchio D."/>
        </authorList>
    </citation>
    <scope>NUCLEOTIDE SEQUENCE</scope>
    <source>
        <strain evidence="2">SuakinDeep_MAG55_1</strain>
    </source>
</reference>
<evidence type="ECO:0000256" key="1">
    <source>
        <dbReference type="SAM" id="Phobius"/>
    </source>
</evidence>
<keyword evidence="1" id="KW-0472">Membrane</keyword>
<proteinExistence type="predicted"/>
<comment type="caution">
    <text evidence="2">The sequence shown here is derived from an EMBL/GenBank/DDBJ whole genome shotgun (WGS) entry which is preliminary data.</text>
</comment>
<dbReference type="Proteomes" id="UP000722750">
    <property type="component" value="Unassembled WGS sequence"/>
</dbReference>
<dbReference type="EMBL" id="JAANXD010000012">
    <property type="protein sequence ID" value="MBS1257168.1"/>
    <property type="molecule type" value="Genomic_DNA"/>
</dbReference>
<keyword evidence="1" id="KW-1133">Transmembrane helix</keyword>
<feature type="transmembrane region" description="Helical" evidence="1">
    <location>
        <begin position="33"/>
        <end position="56"/>
    </location>
</feature>
<dbReference type="AlphaFoldDB" id="A0A941W087"/>
<gene>
    <name evidence="2" type="ORF">MAG551_00204</name>
</gene>
<accession>A0A941W087</accession>
<evidence type="ECO:0000313" key="2">
    <source>
        <dbReference type="EMBL" id="MBS1257168.1"/>
    </source>
</evidence>